<gene>
    <name evidence="1" type="ORF">RRG08_014966</name>
</gene>
<comment type="caution">
    <text evidence="1">The sequence shown here is derived from an EMBL/GenBank/DDBJ whole genome shotgun (WGS) entry which is preliminary data.</text>
</comment>
<accession>A0AAE1A9U9</accession>
<evidence type="ECO:0000313" key="2">
    <source>
        <dbReference type="Proteomes" id="UP001283361"/>
    </source>
</evidence>
<sequence>MNEAFHYAILVTAREIDGAPSIVQECVTRFVSDRSLSSVDLLGSHLNGEFLSSQPRNRFSVIRLSLSRQHSRGRSVPLLPIYPGGAHD</sequence>
<name>A0AAE1A9U9_9GAST</name>
<dbReference type="Proteomes" id="UP001283361">
    <property type="component" value="Unassembled WGS sequence"/>
</dbReference>
<proteinExistence type="predicted"/>
<dbReference type="AlphaFoldDB" id="A0AAE1A9U9"/>
<keyword evidence="2" id="KW-1185">Reference proteome</keyword>
<evidence type="ECO:0000313" key="1">
    <source>
        <dbReference type="EMBL" id="KAK3783648.1"/>
    </source>
</evidence>
<organism evidence="1 2">
    <name type="scientific">Elysia crispata</name>
    <name type="common">lettuce slug</name>
    <dbReference type="NCBI Taxonomy" id="231223"/>
    <lineage>
        <taxon>Eukaryota</taxon>
        <taxon>Metazoa</taxon>
        <taxon>Spiralia</taxon>
        <taxon>Lophotrochozoa</taxon>
        <taxon>Mollusca</taxon>
        <taxon>Gastropoda</taxon>
        <taxon>Heterobranchia</taxon>
        <taxon>Euthyneura</taxon>
        <taxon>Panpulmonata</taxon>
        <taxon>Sacoglossa</taxon>
        <taxon>Placobranchoidea</taxon>
        <taxon>Plakobranchidae</taxon>
        <taxon>Elysia</taxon>
    </lineage>
</organism>
<reference evidence="1" key="1">
    <citation type="journal article" date="2023" name="G3 (Bethesda)">
        <title>A reference genome for the long-term kleptoplast-retaining sea slug Elysia crispata morphotype clarki.</title>
        <authorList>
            <person name="Eastman K.E."/>
            <person name="Pendleton A.L."/>
            <person name="Shaikh M.A."/>
            <person name="Suttiyut T."/>
            <person name="Ogas R."/>
            <person name="Tomko P."/>
            <person name="Gavelis G."/>
            <person name="Widhalm J.R."/>
            <person name="Wisecaver J.H."/>
        </authorList>
    </citation>
    <scope>NUCLEOTIDE SEQUENCE</scope>
    <source>
        <strain evidence="1">ECLA1</strain>
    </source>
</reference>
<protein>
    <submittedName>
        <fullName evidence="1">Uncharacterized protein</fullName>
    </submittedName>
</protein>
<dbReference type="EMBL" id="JAWDGP010002375">
    <property type="protein sequence ID" value="KAK3783648.1"/>
    <property type="molecule type" value="Genomic_DNA"/>
</dbReference>